<dbReference type="EMBL" id="AYZM01000065">
    <property type="protein sequence ID" value="KRN25647.1"/>
    <property type="molecule type" value="Genomic_DNA"/>
</dbReference>
<comment type="caution">
    <text evidence="1">The sequence shown here is derived from an EMBL/GenBank/DDBJ whole genome shotgun (WGS) entry which is preliminary data.</text>
</comment>
<dbReference type="RefSeq" id="WP_054732537.1">
    <property type="nucleotide sequence ID" value="NZ_AYZM01000065.1"/>
</dbReference>
<dbReference type="GO" id="GO:0032259">
    <property type="term" value="P:methylation"/>
    <property type="evidence" value="ECO:0007669"/>
    <property type="project" value="UniProtKB-KW"/>
</dbReference>
<protein>
    <submittedName>
        <fullName evidence="1">SAM-dependent methyltransferase</fullName>
    </submittedName>
</protein>
<proteinExistence type="predicted"/>
<reference evidence="1 2" key="1">
    <citation type="journal article" date="2015" name="Genome Announc.">
        <title>Expanding the biotechnology potential of lactobacilli through comparative genomics of 213 strains and associated genera.</title>
        <authorList>
            <person name="Sun Z."/>
            <person name="Harris H.M."/>
            <person name="McCann A."/>
            <person name="Guo C."/>
            <person name="Argimon S."/>
            <person name="Zhang W."/>
            <person name="Yang X."/>
            <person name="Jeffery I.B."/>
            <person name="Cooney J.C."/>
            <person name="Kagawa T.F."/>
            <person name="Liu W."/>
            <person name="Song Y."/>
            <person name="Salvetti E."/>
            <person name="Wrobel A."/>
            <person name="Rasinkangas P."/>
            <person name="Parkhill J."/>
            <person name="Rea M.C."/>
            <person name="O'Sullivan O."/>
            <person name="Ritari J."/>
            <person name="Douillard F.P."/>
            <person name="Paul Ross R."/>
            <person name="Yang R."/>
            <person name="Briner A.E."/>
            <person name="Felis G.E."/>
            <person name="de Vos W.M."/>
            <person name="Barrangou R."/>
            <person name="Klaenhammer T.R."/>
            <person name="Caufield P.W."/>
            <person name="Cui Y."/>
            <person name="Zhang H."/>
            <person name="O'Toole P.W."/>
        </authorList>
    </citation>
    <scope>NUCLEOTIDE SEQUENCE [LARGE SCALE GENOMIC DNA]</scope>
    <source>
        <strain evidence="1 2">DSM 23365</strain>
    </source>
</reference>
<keyword evidence="2" id="KW-1185">Reference proteome</keyword>
<evidence type="ECO:0000313" key="1">
    <source>
        <dbReference type="EMBL" id="KRN25647.1"/>
    </source>
</evidence>
<dbReference type="PATRIC" id="fig|1423804.4.peg.277"/>
<evidence type="ECO:0000313" key="2">
    <source>
        <dbReference type="Proteomes" id="UP000051442"/>
    </source>
</evidence>
<accession>A0A0R2FB53</accession>
<keyword evidence="1" id="KW-0489">Methyltransferase</keyword>
<dbReference type="OrthoDB" id="2248737at2"/>
<dbReference type="AlphaFoldDB" id="A0A0R2FB53"/>
<dbReference type="GO" id="GO:0008168">
    <property type="term" value="F:methyltransferase activity"/>
    <property type="evidence" value="ECO:0007669"/>
    <property type="project" value="UniProtKB-KW"/>
</dbReference>
<keyword evidence="1" id="KW-0808">Transferase</keyword>
<gene>
    <name evidence="1" type="ORF">FD14_GL000255</name>
</gene>
<dbReference type="STRING" id="1423804.FD14_GL000255"/>
<dbReference type="InterPro" id="IPR029063">
    <property type="entry name" value="SAM-dependent_MTases_sf"/>
</dbReference>
<sequence>MNPKQKRKLLKRAKQQPAKPTSYIAALQRYAQQFNDYPQVKLLINNALTADHALAAGRLPQTLPELLLPDNIQDTIFKTLNQTYPAGDPQGDKLWNQLTQALPDLDAKLRGFRDYLEDTYGMWAYISAPVAKDLAAFINGRPTLEVMAGNGYVSKGLRDNHQTVIATDSKDWTKENETGRHPVTEIEPLPASEAFAKYRDQVDVIVMAWSPDGLPIDWELLQQIRAADKDYDFIVIGEKYGATNSKVFWDNATLLDNADVTALNKHYLPFDLIHDRVYLVE</sequence>
<organism evidence="1 2">
    <name type="scientific">Secundilactobacillus similis DSM 23365 = JCM 2765</name>
    <dbReference type="NCBI Taxonomy" id="1423804"/>
    <lineage>
        <taxon>Bacteria</taxon>
        <taxon>Bacillati</taxon>
        <taxon>Bacillota</taxon>
        <taxon>Bacilli</taxon>
        <taxon>Lactobacillales</taxon>
        <taxon>Lactobacillaceae</taxon>
        <taxon>Secundilactobacillus</taxon>
    </lineage>
</organism>
<dbReference type="Proteomes" id="UP000051442">
    <property type="component" value="Unassembled WGS sequence"/>
</dbReference>
<dbReference type="SUPFAM" id="SSF53335">
    <property type="entry name" value="S-adenosyl-L-methionine-dependent methyltransferases"/>
    <property type="match status" value="1"/>
</dbReference>
<name>A0A0R2FB53_9LACO</name>